<keyword evidence="6" id="KW-1185">Reference proteome</keyword>
<dbReference type="PANTHER" id="PTHR45647:SF7">
    <property type="entry name" value="U-BOX DOMAIN-CONTAINING PROTEIN 70"/>
    <property type="match status" value="1"/>
</dbReference>
<dbReference type="Gene3D" id="1.10.510.10">
    <property type="entry name" value="Transferase(Phosphotransferase) domain 1"/>
    <property type="match status" value="1"/>
</dbReference>
<reference evidence="5" key="5">
    <citation type="journal article" date="2021" name="G3 (Bethesda)">
        <title>Aegilops tauschii genome assembly Aet v5.0 features greater sequence contiguity and improved annotation.</title>
        <authorList>
            <person name="Wang L."/>
            <person name="Zhu T."/>
            <person name="Rodriguez J.C."/>
            <person name="Deal K.R."/>
            <person name="Dubcovsky J."/>
            <person name="McGuire P.E."/>
            <person name="Lux T."/>
            <person name="Spannagl M."/>
            <person name="Mayer K.F.X."/>
            <person name="Baldrich P."/>
            <person name="Meyers B.C."/>
            <person name="Huo N."/>
            <person name="Gu Y.Q."/>
            <person name="Zhou H."/>
            <person name="Devos K.M."/>
            <person name="Bennetzen J.L."/>
            <person name="Unver T."/>
            <person name="Budak H."/>
            <person name="Gulick P.J."/>
            <person name="Galiba G."/>
            <person name="Kalapos B."/>
            <person name="Nelson D.R."/>
            <person name="Li P."/>
            <person name="You F.M."/>
            <person name="Luo M.C."/>
            <person name="Dvorak J."/>
        </authorList>
    </citation>
    <scope>NUCLEOTIDE SEQUENCE [LARGE SCALE GENOMIC DNA]</scope>
    <source>
        <strain evidence="5">cv. AL8/78</strain>
    </source>
</reference>
<dbReference type="InterPro" id="IPR011009">
    <property type="entry name" value="Kinase-like_dom_sf"/>
</dbReference>
<organism evidence="5 6">
    <name type="scientific">Aegilops tauschii subsp. strangulata</name>
    <name type="common">Goatgrass</name>
    <dbReference type="NCBI Taxonomy" id="200361"/>
    <lineage>
        <taxon>Eukaryota</taxon>
        <taxon>Viridiplantae</taxon>
        <taxon>Streptophyta</taxon>
        <taxon>Embryophyta</taxon>
        <taxon>Tracheophyta</taxon>
        <taxon>Spermatophyta</taxon>
        <taxon>Magnoliopsida</taxon>
        <taxon>Liliopsida</taxon>
        <taxon>Poales</taxon>
        <taxon>Poaceae</taxon>
        <taxon>BOP clade</taxon>
        <taxon>Pooideae</taxon>
        <taxon>Triticodae</taxon>
        <taxon>Triticeae</taxon>
        <taxon>Triticinae</taxon>
        <taxon>Aegilops</taxon>
    </lineage>
</organism>
<reference evidence="6" key="1">
    <citation type="journal article" date="2014" name="Science">
        <title>Ancient hybridizations among the ancestral genomes of bread wheat.</title>
        <authorList>
            <consortium name="International Wheat Genome Sequencing Consortium,"/>
            <person name="Marcussen T."/>
            <person name="Sandve S.R."/>
            <person name="Heier L."/>
            <person name="Spannagl M."/>
            <person name="Pfeifer M."/>
            <person name="Jakobsen K.S."/>
            <person name="Wulff B.B."/>
            <person name="Steuernagel B."/>
            <person name="Mayer K.F."/>
            <person name="Olsen O.A."/>
        </authorList>
    </citation>
    <scope>NUCLEOTIDE SEQUENCE [LARGE SCALE GENOMIC DNA]</scope>
    <source>
        <strain evidence="6">cv. AL8/78</strain>
    </source>
</reference>
<dbReference type="STRING" id="200361.A0A453R600"/>
<evidence type="ECO:0000313" key="5">
    <source>
        <dbReference type="EnsemblPlants" id="AET7Gv20474000.1"/>
    </source>
</evidence>
<dbReference type="PANTHER" id="PTHR45647">
    <property type="entry name" value="OS02G0152300 PROTEIN"/>
    <property type="match status" value="1"/>
</dbReference>
<dbReference type="EC" id="2.3.2.27" evidence="2"/>
<dbReference type="GO" id="GO:0005524">
    <property type="term" value="F:ATP binding"/>
    <property type="evidence" value="ECO:0007669"/>
    <property type="project" value="InterPro"/>
</dbReference>
<dbReference type="InterPro" id="IPR051348">
    <property type="entry name" value="U-box_ubiquitin_ligases"/>
</dbReference>
<reference evidence="5" key="3">
    <citation type="journal article" date="2017" name="Nature">
        <title>Genome sequence of the progenitor of the wheat D genome Aegilops tauschii.</title>
        <authorList>
            <person name="Luo M.C."/>
            <person name="Gu Y.Q."/>
            <person name="Puiu D."/>
            <person name="Wang H."/>
            <person name="Twardziok S.O."/>
            <person name="Deal K.R."/>
            <person name="Huo N."/>
            <person name="Zhu T."/>
            <person name="Wang L."/>
            <person name="Wang Y."/>
            <person name="McGuire P.E."/>
            <person name="Liu S."/>
            <person name="Long H."/>
            <person name="Ramasamy R.K."/>
            <person name="Rodriguez J.C."/>
            <person name="Van S.L."/>
            <person name="Yuan L."/>
            <person name="Wang Z."/>
            <person name="Xia Z."/>
            <person name="Xiao L."/>
            <person name="Anderson O.D."/>
            <person name="Ouyang S."/>
            <person name="Liang Y."/>
            <person name="Zimin A.V."/>
            <person name="Pertea G."/>
            <person name="Qi P."/>
            <person name="Bennetzen J.L."/>
            <person name="Dai X."/>
            <person name="Dawson M.W."/>
            <person name="Muller H.G."/>
            <person name="Kugler K."/>
            <person name="Rivarola-Duarte L."/>
            <person name="Spannagl M."/>
            <person name="Mayer K.F.X."/>
            <person name="Lu F.H."/>
            <person name="Bevan M.W."/>
            <person name="Leroy P."/>
            <person name="Li P."/>
            <person name="You F.M."/>
            <person name="Sun Q."/>
            <person name="Liu Z."/>
            <person name="Lyons E."/>
            <person name="Wicker T."/>
            <person name="Salzberg S.L."/>
            <person name="Devos K.M."/>
            <person name="Dvorak J."/>
        </authorList>
    </citation>
    <scope>NUCLEOTIDE SEQUENCE [LARGE SCALE GENOMIC DNA]</scope>
    <source>
        <strain evidence="5">cv. AL8/78</strain>
    </source>
</reference>
<evidence type="ECO:0000313" key="6">
    <source>
        <dbReference type="Proteomes" id="UP000015105"/>
    </source>
</evidence>
<keyword evidence="3" id="KW-0833">Ubl conjugation pathway</keyword>
<dbReference type="SUPFAM" id="SSF56112">
    <property type="entry name" value="Protein kinase-like (PK-like)"/>
    <property type="match status" value="1"/>
</dbReference>
<dbReference type="Gramene" id="AET7Gv20474000.1">
    <property type="protein sequence ID" value="AET7Gv20474000.1"/>
    <property type="gene ID" value="AET7Gv20474000"/>
</dbReference>
<evidence type="ECO:0000259" key="4">
    <source>
        <dbReference type="PROSITE" id="PS50011"/>
    </source>
</evidence>
<comment type="catalytic activity">
    <reaction evidence="1">
        <text>S-ubiquitinyl-[E2 ubiquitin-conjugating enzyme]-L-cysteine + [acceptor protein]-L-lysine = [E2 ubiquitin-conjugating enzyme]-L-cysteine + N(6)-ubiquitinyl-[acceptor protein]-L-lysine.</text>
        <dbReference type="EC" id="2.3.2.27"/>
    </reaction>
</comment>
<feature type="domain" description="Protein kinase" evidence="4">
    <location>
        <begin position="1"/>
        <end position="40"/>
    </location>
</feature>
<reference evidence="6" key="2">
    <citation type="journal article" date="2017" name="Nat. Plants">
        <title>The Aegilops tauschii genome reveals multiple impacts of transposons.</title>
        <authorList>
            <person name="Zhao G."/>
            <person name="Zou C."/>
            <person name="Li K."/>
            <person name="Wang K."/>
            <person name="Li T."/>
            <person name="Gao L."/>
            <person name="Zhang X."/>
            <person name="Wang H."/>
            <person name="Yang Z."/>
            <person name="Liu X."/>
            <person name="Jiang W."/>
            <person name="Mao L."/>
            <person name="Kong X."/>
            <person name="Jiao Y."/>
            <person name="Jia J."/>
        </authorList>
    </citation>
    <scope>NUCLEOTIDE SEQUENCE [LARGE SCALE GENOMIC DNA]</scope>
    <source>
        <strain evidence="6">cv. AL8/78</strain>
    </source>
</reference>
<reference evidence="5" key="4">
    <citation type="submission" date="2019-03" db="UniProtKB">
        <authorList>
            <consortium name="EnsemblPlants"/>
        </authorList>
    </citation>
    <scope>IDENTIFICATION</scope>
</reference>
<dbReference type="InterPro" id="IPR000719">
    <property type="entry name" value="Prot_kinase_dom"/>
</dbReference>
<dbReference type="InterPro" id="IPR008271">
    <property type="entry name" value="Ser/Thr_kinase_AS"/>
</dbReference>
<accession>A0A453R600</accession>
<dbReference type="GO" id="GO:0004672">
    <property type="term" value="F:protein kinase activity"/>
    <property type="evidence" value="ECO:0007669"/>
    <property type="project" value="InterPro"/>
</dbReference>
<evidence type="ECO:0000256" key="1">
    <source>
        <dbReference type="ARBA" id="ARBA00000900"/>
    </source>
</evidence>
<name>A0A453R600_AEGTS</name>
<dbReference type="Proteomes" id="UP000015105">
    <property type="component" value="Chromosome 7D"/>
</dbReference>
<evidence type="ECO:0000256" key="2">
    <source>
        <dbReference type="ARBA" id="ARBA00012483"/>
    </source>
</evidence>
<evidence type="ECO:0000256" key="3">
    <source>
        <dbReference type="ARBA" id="ARBA00022786"/>
    </source>
</evidence>
<dbReference type="EnsemblPlants" id="AET7Gv20474000.1">
    <property type="protein sequence ID" value="AET7Gv20474000.1"/>
    <property type="gene ID" value="AET7Gv20474000"/>
</dbReference>
<dbReference type="PROSITE" id="PS50011">
    <property type="entry name" value="PROTEIN_KINASE_DOM"/>
    <property type="match status" value="1"/>
</dbReference>
<proteinExistence type="predicted"/>
<sequence>LELGEVIAEICSLIFLHENKPDPIVHGDLKPINILLDANL</sequence>
<protein>
    <recommendedName>
        <fullName evidence="2">RING-type E3 ubiquitin transferase</fullName>
        <ecNumber evidence="2">2.3.2.27</ecNumber>
    </recommendedName>
</protein>
<dbReference type="GO" id="GO:0061630">
    <property type="term" value="F:ubiquitin protein ligase activity"/>
    <property type="evidence" value="ECO:0007669"/>
    <property type="project" value="UniProtKB-EC"/>
</dbReference>
<dbReference type="PROSITE" id="PS00108">
    <property type="entry name" value="PROTEIN_KINASE_ST"/>
    <property type="match status" value="1"/>
</dbReference>
<dbReference type="AlphaFoldDB" id="A0A453R600"/>